<evidence type="ECO:0000313" key="6">
    <source>
        <dbReference type="EMBL" id="OGM00434.1"/>
    </source>
</evidence>
<gene>
    <name evidence="6" type="ORF">A2480_04245</name>
</gene>
<reference evidence="6 7" key="1">
    <citation type="journal article" date="2016" name="Nat. Commun.">
        <title>Thousands of microbial genomes shed light on interconnected biogeochemical processes in an aquifer system.</title>
        <authorList>
            <person name="Anantharaman K."/>
            <person name="Brown C.T."/>
            <person name="Hug L.A."/>
            <person name="Sharon I."/>
            <person name="Castelle C.J."/>
            <person name="Probst A.J."/>
            <person name="Thomas B.C."/>
            <person name="Singh A."/>
            <person name="Wilkins M.J."/>
            <person name="Karaoz U."/>
            <person name="Brodie E.L."/>
            <person name="Williams K.H."/>
            <person name="Hubbard S.S."/>
            <person name="Banfield J.F."/>
        </authorList>
    </citation>
    <scope>NUCLEOTIDE SEQUENCE [LARGE SCALE GENOMIC DNA]</scope>
</reference>
<sequence length="65" mass="7113">MTGTIQRLTDKGFGFIAVEGQEKELFFHSTALVGVTYDELSVGDTVSFETEDSEKGPRATNVQRA</sequence>
<dbReference type="AlphaFoldDB" id="A0A1F7WC77"/>
<dbReference type="GO" id="GO:0005737">
    <property type="term" value="C:cytoplasm"/>
    <property type="evidence" value="ECO:0007669"/>
    <property type="project" value="UniProtKB-SubCell"/>
</dbReference>
<dbReference type="CDD" id="cd04458">
    <property type="entry name" value="CSP_CDS"/>
    <property type="match status" value="1"/>
</dbReference>
<evidence type="ECO:0000256" key="4">
    <source>
        <dbReference type="SAM" id="MobiDB-lite"/>
    </source>
</evidence>
<evidence type="ECO:0000313" key="7">
    <source>
        <dbReference type="Proteomes" id="UP000176988"/>
    </source>
</evidence>
<keyword evidence="2" id="KW-0963">Cytoplasm</keyword>
<dbReference type="Gene3D" id="2.40.50.140">
    <property type="entry name" value="Nucleic acid-binding proteins"/>
    <property type="match status" value="1"/>
</dbReference>
<dbReference type="Pfam" id="PF00313">
    <property type="entry name" value="CSD"/>
    <property type="match status" value="1"/>
</dbReference>
<dbReference type="PIRSF" id="PIRSF002599">
    <property type="entry name" value="Cold_shock_A"/>
    <property type="match status" value="1"/>
</dbReference>
<dbReference type="STRING" id="1802424.A2480_04245"/>
<dbReference type="GO" id="GO:0003676">
    <property type="term" value="F:nucleic acid binding"/>
    <property type="evidence" value="ECO:0007669"/>
    <property type="project" value="InterPro"/>
</dbReference>
<evidence type="ECO:0000256" key="2">
    <source>
        <dbReference type="ARBA" id="ARBA00022490"/>
    </source>
</evidence>
<dbReference type="EMBL" id="MGFG01000032">
    <property type="protein sequence ID" value="OGM00434.1"/>
    <property type="molecule type" value="Genomic_DNA"/>
</dbReference>
<dbReference type="PROSITE" id="PS00352">
    <property type="entry name" value="CSD_1"/>
    <property type="match status" value="1"/>
</dbReference>
<proteinExistence type="predicted"/>
<dbReference type="InterPro" id="IPR012340">
    <property type="entry name" value="NA-bd_OB-fold"/>
</dbReference>
<protein>
    <submittedName>
        <fullName evidence="6">Cold-shock protein</fullName>
    </submittedName>
</protein>
<evidence type="ECO:0000259" key="5">
    <source>
        <dbReference type="PROSITE" id="PS51857"/>
    </source>
</evidence>
<dbReference type="InterPro" id="IPR019844">
    <property type="entry name" value="CSD_CS"/>
</dbReference>
<evidence type="ECO:0000256" key="1">
    <source>
        <dbReference type="ARBA" id="ARBA00004496"/>
    </source>
</evidence>
<dbReference type="SMART" id="SM00357">
    <property type="entry name" value="CSP"/>
    <property type="match status" value="1"/>
</dbReference>
<dbReference type="InterPro" id="IPR002059">
    <property type="entry name" value="CSP_DNA-bd"/>
</dbReference>
<accession>A0A1F7WC77</accession>
<feature type="domain" description="CSD" evidence="5">
    <location>
        <begin position="1"/>
        <end position="64"/>
    </location>
</feature>
<name>A0A1F7WC77_9BACT</name>
<comment type="caution">
    <text evidence="6">The sequence shown here is derived from an EMBL/GenBank/DDBJ whole genome shotgun (WGS) entry which is preliminary data.</text>
</comment>
<organism evidence="6 7">
    <name type="scientific">Candidatus Uhrbacteria bacterium RIFOXYC2_FULL_47_19</name>
    <dbReference type="NCBI Taxonomy" id="1802424"/>
    <lineage>
        <taxon>Bacteria</taxon>
        <taxon>Candidatus Uhriibacteriota</taxon>
    </lineage>
</organism>
<dbReference type="InterPro" id="IPR012156">
    <property type="entry name" value="Cold_shock_CspA"/>
</dbReference>
<dbReference type="InterPro" id="IPR011129">
    <property type="entry name" value="CSD"/>
</dbReference>
<comment type="subcellular location">
    <subcellularLocation>
        <location evidence="1 3">Cytoplasm</location>
    </subcellularLocation>
</comment>
<evidence type="ECO:0000256" key="3">
    <source>
        <dbReference type="RuleBase" id="RU000408"/>
    </source>
</evidence>
<feature type="region of interest" description="Disordered" evidence="4">
    <location>
        <begin position="46"/>
        <end position="65"/>
    </location>
</feature>
<dbReference type="PROSITE" id="PS51857">
    <property type="entry name" value="CSD_2"/>
    <property type="match status" value="1"/>
</dbReference>
<dbReference type="Proteomes" id="UP000176988">
    <property type="component" value="Unassembled WGS sequence"/>
</dbReference>
<dbReference type="SUPFAM" id="SSF50249">
    <property type="entry name" value="Nucleic acid-binding proteins"/>
    <property type="match status" value="1"/>
</dbReference>